<reference evidence="1" key="1">
    <citation type="submission" date="2018-05" db="EMBL/GenBank/DDBJ databases">
        <authorList>
            <person name="Lanie J.A."/>
            <person name="Ng W.-L."/>
            <person name="Kazmierczak K.M."/>
            <person name="Andrzejewski T.M."/>
            <person name="Davidsen T.M."/>
            <person name="Wayne K.J."/>
            <person name="Tettelin H."/>
            <person name="Glass J.I."/>
            <person name="Rusch D."/>
            <person name="Podicherti R."/>
            <person name="Tsui H.-C.T."/>
            <person name="Winkler M.E."/>
        </authorList>
    </citation>
    <scope>NUCLEOTIDE SEQUENCE</scope>
</reference>
<evidence type="ECO:0000313" key="1">
    <source>
        <dbReference type="EMBL" id="SVE01194.1"/>
    </source>
</evidence>
<protein>
    <submittedName>
        <fullName evidence="1">Uncharacterized protein</fullName>
    </submittedName>
</protein>
<sequence>MNIIINKRNSNVMWITIYNNKGSLQE</sequence>
<dbReference type="EMBL" id="UINC01188132">
    <property type="protein sequence ID" value="SVE01194.1"/>
    <property type="molecule type" value="Genomic_DNA"/>
</dbReference>
<gene>
    <name evidence="1" type="ORF">METZ01_LOCUS454048</name>
</gene>
<dbReference type="AlphaFoldDB" id="A0A383A0F4"/>
<organism evidence="1">
    <name type="scientific">marine metagenome</name>
    <dbReference type="NCBI Taxonomy" id="408172"/>
    <lineage>
        <taxon>unclassified sequences</taxon>
        <taxon>metagenomes</taxon>
        <taxon>ecological metagenomes</taxon>
    </lineage>
</organism>
<name>A0A383A0F4_9ZZZZ</name>
<accession>A0A383A0F4</accession>
<proteinExistence type="predicted"/>